<reference evidence="1 2" key="1">
    <citation type="journal article" date="2020" name="BMC Genomics">
        <title>Intraspecific diversification of the crop wild relative Brassica cretica Lam. using demographic model selection.</title>
        <authorList>
            <person name="Kioukis A."/>
            <person name="Michalopoulou V.A."/>
            <person name="Briers L."/>
            <person name="Pirintsos S."/>
            <person name="Studholme D.J."/>
            <person name="Pavlidis P."/>
            <person name="Sarris P.F."/>
        </authorList>
    </citation>
    <scope>NUCLEOTIDE SEQUENCE [LARGE SCALE GENOMIC DNA]</scope>
    <source>
        <strain evidence="2">cv. PFS-1207/04</strain>
    </source>
</reference>
<dbReference type="EMBL" id="QGKV02001507">
    <property type="protein sequence ID" value="KAF3531073.1"/>
    <property type="molecule type" value="Genomic_DNA"/>
</dbReference>
<accession>A0ABQ7BEU2</accession>
<evidence type="ECO:0000313" key="2">
    <source>
        <dbReference type="Proteomes" id="UP000266723"/>
    </source>
</evidence>
<dbReference type="Proteomes" id="UP000266723">
    <property type="component" value="Unassembled WGS sequence"/>
</dbReference>
<proteinExistence type="predicted"/>
<protein>
    <submittedName>
        <fullName evidence="1">Uncharacterized protein</fullName>
    </submittedName>
</protein>
<keyword evidence="2" id="KW-1185">Reference proteome</keyword>
<name>A0ABQ7BEU2_BRACR</name>
<gene>
    <name evidence="1" type="ORF">DY000_02042049</name>
</gene>
<evidence type="ECO:0000313" key="1">
    <source>
        <dbReference type="EMBL" id="KAF3531073.1"/>
    </source>
</evidence>
<comment type="caution">
    <text evidence="1">The sequence shown here is derived from an EMBL/GenBank/DDBJ whole genome shotgun (WGS) entry which is preliminary data.</text>
</comment>
<sequence>MRLIIAFKFVDVIGYMDGNDMWNSYTNCNFSMGHVSNRLDKRGKFMYSSVEEASKRLDKWSNKKLDVVPE</sequence>
<organism evidence="1 2">
    <name type="scientific">Brassica cretica</name>
    <name type="common">Mustard</name>
    <dbReference type="NCBI Taxonomy" id="69181"/>
    <lineage>
        <taxon>Eukaryota</taxon>
        <taxon>Viridiplantae</taxon>
        <taxon>Streptophyta</taxon>
        <taxon>Embryophyta</taxon>
        <taxon>Tracheophyta</taxon>
        <taxon>Spermatophyta</taxon>
        <taxon>Magnoliopsida</taxon>
        <taxon>eudicotyledons</taxon>
        <taxon>Gunneridae</taxon>
        <taxon>Pentapetalae</taxon>
        <taxon>rosids</taxon>
        <taxon>malvids</taxon>
        <taxon>Brassicales</taxon>
        <taxon>Brassicaceae</taxon>
        <taxon>Brassiceae</taxon>
        <taxon>Brassica</taxon>
    </lineage>
</organism>